<proteinExistence type="predicted"/>
<organism evidence="1 2">
    <name type="scientific">Bacillus mobilis</name>
    <dbReference type="NCBI Taxonomy" id="2026190"/>
    <lineage>
        <taxon>Bacteria</taxon>
        <taxon>Bacillati</taxon>
        <taxon>Bacillota</taxon>
        <taxon>Bacilli</taxon>
        <taxon>Bacillales</taxon>
        <taxon>Bacillaceae</taxon>
        <taxon>Bacillus</taxon>
        <taxon>Bacillus cereus group</taxon>
    </lineage>
</organism>
<sequence length="146" mass="17237">MNIINKILSDFADINADEYVSNNYELSIMSESTKENIFEIAKKATFATRNDILELIQLKDWKKEFLICQYPDGEFSWFGKVPHGYDLKGLTSKEYIIELLLNVFKQEPDEVYWIKLDPGGYYACCYEEYLFKTNKGIYFFSMQVHD</sequence>
<protein>
    <submittedName>
        <fullName evidence="1">Uncharacterized protein</fullName>
    </submittedName>
</protein>
<evidence type="ECO:0000313" key="2">
    <source>
        <dbReference type="Proteomes" id="UP000194439"/>
    </source>
</evidence>
<dbReference type="EMBL" id="FWZD01000033">
    <property type="protein sequence ID" value="SMD78409.1"/>
    <property type="molecule type" value="Genomic_DNA"/>
</dbReference>
<reference evidence="2" key="1">
    <citation type="submission" date="2017-04" db="EMBL/GenBank/DDBJ databases">
        <authorList>
            <person name="Criscuolo A."/>
        </authorList>
    </citation>
    <scope>NUCLEOTIDE SEQUENCE [LARGE SCALE GENOMIC DNA]</scope>
</reference>
<dbReference type="RefSeq" id="WP_088027790.1">
    <property type="nucleotide sequence ID" value="NZ_FWZD01000033.1"/>
</dbReference>
<name>A0A1Y5Z5V7_9BACI</name>
<evidence type="ECO:0000313" key="1">
    <source>
        <dbReference type="EMBL" id="SMD78409.1"/>
    </source>
</evidence>
<accession>A0A1Y5Z5V7</accession>
<dbReference type="Proteomes" id="UP000194439">
    <property type="component" value="Unassembled WGS sequence"/>
</dbReference>
<gene>
    <name evidence="1" type="ORF">BACERE00185_01007</name>
</gene>
<dbReference type="AlphaFoldDB" id="A0A1Y5Z5V7"/>